<organism evidence="2 3">
    <name type="scientific">Carboxylicivirga linearis</name>
    <dbReference type="NCBI Taxonomy" id="1628157"/>
    <lineage>
        <taxon>Bacteria</taxon>
        <taxon>Pseudomonadati</taxon>
        <taxon>Bacteroidota</taxon>
        <taxon>Bacteroidia</taxon>
        <taxon>Marinilabiliales</taxon>
        <taxon>Marinilabiliaceae</taxon>
        <taxon>Carboxylicivirga</taxon>
    </lineage>
</organism>
<dbReference type="Proteomes" id="UP000708576">
    <property type="component" value="Unassembled WGS sequence"/>
</dbReference>
<dbReference type="RefSeq" id="WP_212212105.1">
    <property type="nucleotide sequence ID" value="NZ_JAGUCO010000001.1"/>
</dbReference>
<feature type="transmembrane region" description="Helical" evidence="1">
    <location>
        <begin position="917"/>
        <end position="944"/>
    </location>
</feature>
<name>A0ABS5JPB5_9BACT</name>
<dbReference type="Gene3D" id="3.30.70.1440">
    <property type="entry name" value="Multidrug efflux transporter AcrB pore domain"/>
    <property type="match status" value="1"/>
</dbReference>
<dbReference type="PRINTS" id="PR00702">
    <property type="entry name" value="ACRIFLAVINRP"/>
</dbReference>
<comment type="caution">
    <text evidence="2">The sequence shown here is derived from an EMBL/GenBank/DDBJ whole genome shotgun (WGS) entry which is preliminary data.</text>
</comment>
<feature type="transmembrane region" description="Helical" evidence="1">
    <location>
        <begin position="358"/>
        <end position="377"/>
    </location>
</feature>
<feature type="transmembrane region" description="Helical" evidence="1">
    <location>
        <begin position="990"/>
        <end position="1019"/>
    </location>
</feature>
<dbReference type="InterPro" id="IPR001036">
    <property type="entry name" value="Acrflvin-R"/>
</dbReference>
<feature type="transmembrane region" description="Helical" evidence="1">
    <location>
        <begin position="891"/>
        <end position="911"/>
    </location>
</feature>
<keyword evidence="1" id="KW-0812">Transmembrane</keyword>
<dbReference type="Gene3D" id="3.30.2090.10">
    <property type="entry name" value="Multidrug efflux transporter AcrB TolC docking domain, DN and DC subdomains"/>
    <property type="match status" value="2"/>
</dbReference>
<dbReference type="Gene3D" id="3.30.70.1320">
    <property type="entry name" value="Multidrug efflux transporter AcrB pore domain like"/>
    <property type="match status" value="1"/>
</dbReference>
<feature type="transmembrane region" description="Helical" evidence="1">
    <location>
        <begin position="865"/>
        <end position="884"/>
    </location>
</feature>
<keyword evidence="1" id="KW-1133">Transmembrane helix</keyword>
<dbReference type="SUPFAM" id="SSF82714">
    <property type="entry name" value="Multidrug efflux transporter AcrB TolC docking domain, DN and DC subdomains"/>
    <property type="match status" value="2"/>
</dbReference>
<feature type="transmembrane region" description="Helical" evidence="1">
    <location>
        <begin position="383"/>
        <end position="408"/>
    </location>
</feature>
<keyword evidence="1" id="KW-0472">Membrane</keyword>
<keyword evidence="3" id="KW-1185">Reference proteome</keyword>
<feature type="transmembrane region" description="Helical" evidence="1">
    <location>
        <begin position="332"/>
        <end position="351"/>
    </location>
</feature>
<dbReference type="Gene3D" id="3.30.70.1430">
    <property type="entry name" value="Multidrug efflux transporter AcrB pore domain"/>
    <property type="match status" value="2"/>
</dbReference>
<feature type="transmembrane region" description="Helical" evidence="1">
    <location>
        <begin position="429"/>
        <end position="449"/>
    </location>
</feature>
<dbReference type="PANTHER" id="PTHR32063:SF0">
    <property type="entry name" value="SWARMING MOTILITY PROTEIN SWRC"/>
    <property type="match status" value="1"/>
</dbReference>
<dbReference type="SUPFAM" id="SSF82693">
    <property type="entry name" value="Multidrug efflux transporter AcrB pore domain, PN1, PN2, PC1 and PC2 subdomains"/>
    <property type="match status" value="3"/>
</dbReference>
<proteinExistence type="predicted"/>
<reference evidence="2 3" key="1">
    <citation type="journal article" date="2015" name="Int. J. Syst. Evol. Microbiol.">
        <title>Carboxylicivirga linearis sp. nov., isolated from a sea cucumber culture pond.</title>
        <authorList>
            <person name="Wang F.Q."/>
            <person name="Zhou Y.X."/>
            <person name="Lin X.Z."/>
            <person name="Chen G.J."/>
            <person name="Du Z.J."/>
        </authorList>
    </citation>
    <scope>NUCLEOTIDE SEQUENCE [LARGE SCALE GENOMIC DNA]</scope>
    <source>
        <strain evidence="2 3">FB218</strain>
    </source>
</reference>
<evidence type="ECO:0000313" key="2">
    <source>
        <dbReference type="EMBL" id="MBS2096738.1"/>
    </source>
</evidence>
<gene>
    <name evidence="2" type="ORF">KEM10_00525</name>
</gene>
<accession>A0ABS5JPB5</accession>
<dbReference type="SUPFAM" id="SSF82866">
    <property type="entry name" value="Multidrug efflux transporter AcrB transmembrane domain"/>
    <property type="match status" value="2"/>
</dbReference>
<dbReference type="EMBL" id="JAGUCO010000001">
    <property type="protein sequence ID" value="MBS2096738.1"/>
    <property type="molecule type" value="Genomic_DNA"/>
</dbReference>
<feature type="transmembrane region" description="Helical" evidence="1">
    <location>
        <begin position="461"/>
        <end position="484"/>
    </location>
</feature>
<dbReference type="InterPro" id="IPR027463">
    <property type="entry name" value="AcrB_DN_DC_subdom"/>
</dbReference>
<dbReference type="Pfam" id="PF00873">
    <property type="entry name" value="ACR_tran"/>
    <property type="match status" value="1"/>
</dbReference>
<feature type="transmembrane region" description="Helical" evidence="1">
    <location>
        <begin position="12"/>
        <end position="32"/>
    </location>
</feature>
<evidence type="ECO:0000313" key="3">
    <source>
        <dbReference type="Proteomes" id="UP000708576"/>
    </source>
</evidence>
<protein>
    <submittedName>
        <fullName evidence="2">Efflux RND transporter permease subunit</fullName>
    </submittedName>
</protein>
<dbReference type="Gene3D" id="1.20.1640.10">
    <property type="entry name" value="Multidrug efflux transporter AcrB transmembrane domain"/>
    <property type="match status" value="2"/>
</dbReference>
<evidence type="ECO:0000256" key="1">
    <source>
        <dbReference type="SAM" id="Phobius"/>
    </source>
</evidence>
<dbReference type="PANTHER" id="PTHR32063">
    <property type="match status" value="1"/>
</dbReference>
<sequence>MSIYSAAVKKPVSTIMIFMAVIVFGIYSLFYLPVDMYPEIEPPYITVMTTYVGANAEEIETNVTKLIEDGLNSVDDLKEVTSRSEDNVSVVTLEFDWEADLTEAVNDIRDALEFVKDDLPDDAESPLIFKFNTSSFPILFYAVNAKESFNGLEKILEEKIVNPLNRVNGIGSVSVIGAPGRRIYVECDPLKLDAYGITVEQIGQIISTENMNVPSGHIKMGQFDYQLRVDGEFNDSYELENLVVGNSNGKTVYLKDLATVHDTKREKELDERFEGNPGMRLMIMKQSGANTVQVANDAKAMLEELKESLPPDVNFFEIMDSSSDIEKSINNLSQTLMFALIFVVLVVLLFLGRWRATFIIVLTIPISLIVAFTYLYVSGNSINIISLSSLSIAIGMVVDDAIVVLENIMKHIERGSSPREAAIYATKEVWLSVIATTLVVVAVFFPLTLVGGQTGVLFKQLGWIVTITVVTSTIAAISLTPMLSAQMLRLREKRNGKPSIYDRTVVKTLDSIDNGYAKIVDWSIHHKKVIIPAVAIIFISSMMLAKSLKFENMPEQDQSQMEVNIELQTGMRVEESMATARQIEAYVKSEMPEVQLTYTSSGSDDEGGISSIMFESATHTINMRLKLVDIADRERSVWQLADIVREKLEIMPEIISYTVSTSTGMSFGGGSNGVDVEIYGYDIKTTTLIANEVAERLKTIEGAADVKISREKEKPQLQVVFDREKLSEYGLNTSTASMAVRNRISGMIASKFREEGDEYDIVVRYDENARNTIADIENITIMTPTGKLVRVSELGTVEEYWAPPRIERKQRQRLVTVSAVAAKGLALSDLAELVKAELETVDFPSEVWVSVGGAYQDMQENAQDLGLLFLIIIILVYIVMASQFESLKMPFIIMLSILFSFSGVVVALYITNTTMSTIAMLGAILLVGIVVKNGIVMIDFMNLLRERGVELHEATVTACRSRLRPILMTALTTILGMMPMALSVSEGSEIWAPMGITVIGGLLFSTIITLVIVPVVYVMMARHGARDKKAKVAKTFKFLDH</sequence>